<organism evidence="2 3">
    <name type="scientific">Takifugu flavidus</name>
    <name type="common">sansaifugu</name>
    <dbReference type="NCBI Taxonomy" id="433684"/>
    <lineage>
        <taxon>Eukaryota</taxon>
        <taxon>Metazoa</taxon>
        <taxon>Chordata</taxon>
        <taxon>Craniata</taxon>
        <taxon>Vertebrata</taxon>
        <taxon>Euteleostomi</taxon>
        <taxon>Actinopterygii</taxon>
        <taxon>Neopterygii</taxon>
        <taxon>Teleostei</taxon>
        <taxon>Neoteleostei</taxon>
        <taxon>Acanthomorphata</taxon>
        <taxon>Eupercaria</taxon>
        <taxon>Tetraodontiformes</taxon>
        <taxon>Tetradontoidea</taxon>
        <taxon>Tetraodontidae</taxon>
        <taxon>Takifugu</taxon>
    </lineage>
</organism>
<dbReference type="Proteomes" id="UP000324091">
    <property type="component" value="Unassembled WGS sequence"/>
</dbReference>
<feature type="region of interest" description="Disordered" evidence="1">
    <location>
        <begin position="1"/>
        <end position="33"/>
    </location>
</feature>
<feature type="compositionally biased region" description="Basic and acidic residues" evidence="1">
    <location>
        <begin position="14"/>
        <end position="33"/>
    </location>
</feature>
<proteinExistence type="predicted"/>
<dbReference type="EMBL" id="RHFK02000121">
    <property type="protein sequence ID" value="TWW54707.1"/>
    <property type="molecule type" value="Genomic_DNA"/>
</dbReference>
<name>A0A5C6MMW5_9TELE</name>
<protein>
    <submittedName>
        <fullName evidence="2">Uncharacterized protein</fullName>
    </submittedName>
</protein>
<accession>A0A5C6MMW5</accession>
<gene>
    <name evidence="2" type="ORF">D4764_0103370</name>
</gene>
<evidence type="ECO:0000256" key="1">
    <source>
        <dbReference type="SAM" id="MobiDB-lite"/>
    </source>
</evidence>
<sequence length="106" mass="11946">MSWMIEGLLQEPPAHGHPDQIRTSDDKATATRDLKRSQMKTSSFWELCCRVLPAGGVVEPFSSLRWRRRKTHLRSIGNLASYLKTELPFASGGVFWSLHGTLTSCD</sequence>
<comment type="caution">
    <text evidence="2">The sequence shown here is derived from an EMBL/GenBank/DDBJ whole genome shotgun (WGS) entry which is preliminary data.</text>
</comment>
<dbReference type="AlphaFoldDB" id="A0A5C6MMW5"/>
<evidence type="ECO:0000313" key="2">
    <source>
        <dbReference type="EMBL" id="TWW54707.1"/>
    </source>
</evidence>
<evidence type="ECO:0000313" key="3">
    <source>
        <dbReference type="Proteomes" id="UP000324091"/>
    </source>
</evidence>
<reference evidence="2 3" key="1">
    <citation type="submission" date="2019-04" db="EMBL/GenBank/DDBJ databases">
        <title>Chromosome genome assembly for Takifugu flavidus.</title>
        <authorList>
            <person name="Xiao S."/>
        </authorList>
    </citation>
    <scope>NUCLEOTIDE SEQUENCE [LARGE SCALE GENOMIC DNA]</scope>
    <source>
        <strain evidence="2">HTHZ2018</strain>
        <tissue evidence="2">Muscle</tissue>
    </source>
</reference>
<keyword evidence="3" id="KW-1185">Reference proteome</keyword>